<feature type="region of interest" description="Disordered" evidence="1">
    <location>
        <begin position="1"/>
        <end position="35"/>
    </location>
</feature>
<keyword evidence="4" id="KW-1185">Reference proteome</keyword>
<dbReference type="Proteomes" id="UP000318413">
    <property type="component" value="Unassembled WGS sequence"/>
</dbReference>
<evidence type="ECO:0000256" key="1">
    <source>
        <dbReference type="SAM" id="MobiDB-lite"/>
    </source>
</evidence>
<feature type="compositionally biased region" description="Basic and acidic residues" evidence="1">
    <location>
        <begin position="1"/>
        <end position="16"/>
    </location>
</feature>
<dbReference type="AlphaFoldDB" id="A0A502CGT6"/>
<name>A0A502CGT6_9SPHN</name>
<feature type="transmembrane region" description="Helical" evidence="2">
    <location>
        <begin position="61"/>
        <end position="82"/>
    </location>
</feature>
<gene>
    <name evidence="3" type="ORF">EAH84_09445</name>
</gene>
<dbReference type="EMBL" id="RCZK01000006">
    <property type="protein sequence ID" value="TPG12377.1"/>
    <property type="molecule type" value="Genomic_DNA"/>
</dbReference>
<sequence>MASNRADKRSREKRMDPMAYNFGTERRKGSDRRITRNPAYAGVERRLTQHRERRTEREGPFAWIVLAMIALIVVDTLFWHGFYRHALVRGLNAQAEAVRAWSADLWDWKSTR</sequence>
<protein>
    <submittedName>
        <fullName evidence="3">Uncharacterized protein</fullName>
    </submittedName>
</protein>
<keyword evidence="2" id="KW-1133">Transmembrane helix</keyword>
<reference evidence="3 4" key="1">
    <citation type="journal article" date="2019" name="Environ. Microbiol.">
        <title>Species interactions and distinct microbial communities in high Arctic permafrost affected cryosols are associated with the CH4 and CO2 gas fluxes.</title>
        <authorList>
            <person name="Altshuler I."/>
            <person name="Hamel J."/>
            <person name="Turney S."/>
            <person name="Magnuson E."/>
            <person name="Levesque R."/>
            <person name="Greer C."/>
            <person name="Whyte L.G."/>
        </authorList>
    </citation>
    <scope>NUCLEOTIDE SEQUENCE [LARGE SCALE GENOMIC DNA]</scope>
    <source>
        <strain evidence="3 4">S5.1</strain>
    </source>
</reference>
<evidence type="ECO:0000313" key="3">
    <source>
        <dbReference type="EMBL" id="TPG12377.1"/>
    </source>
</evidence>
<organism evidence="3 4">
    <name type="scientific">Sphingomonas oligophenolica</name>
    <dbReference type="NCBI Taxonomy" id="301154"/>
    <lineage>
        <taxon>Bacteria</taxon>
        <taxon>Pseudomonadati</taxon>
        <taxon>Pseudomonadota</taxon>
        <taxon>Alphaproteobacteria</taxon>
        <taxon>Sphingomonadales</taxon>
        <taxon>Sphingomonadaceae</taxon>
        <taxon>Sphingomonas</taxon>
    </lineage>
</organism>
<evidence type="ECO:0000256" key="2">
    <source>
        <dbReference type="SAM" id="Phobius"/>
    </source>
</evidence>
<accession>A0A502CGT6</accession>
<keyword evidence="2" id="KW-0812">Transmembrane</keyword>
<evidence type="ECO:0000313" key="4">
    <source>
        <dbReference type="Proteomes" id="UP000318413"/>
    </source>
</evidence>
<keyword evidence="2" id="KW-0472">Membrane</keyword>
<proteinExistence type="predicted"/>
<comment type="caution">
    <text evidence="3">The sequence shown here is derived from an EMBL/GenBank/DDBJ whole genome shotgun (WGS) entry which is preliminary data.</text>
</comment>
<feature type="compositionally biased region" description="Basic and acidic residues" evidence="1">
    <location>
        <begin position="24"/>
        <end position="34"/>
    </location>
</feature>